<reference evidence="1" key="2">
    <citation type="submission" date="2021-05" db="EMBL/GenBank/DDBJ databases">
        <authorList>
            <person name="Pain A."/>
        </authorList>
    </citation>
    <scope>NUCLEOTIDE SEQUENCE</scope>
    <source>
        <strain evidence="1">1802A</strain>
    </source>
</reference>
<organism evidence="1 2">
    <name type="scientific">Babesia divergens</name>
    <dbReference type="NCBI Taxonomy" id="32595"/>
    <lineage>
        <taxon>Eukaryota</taxon>
        <taxon>Sar</taxon>
        <taxon>Alveolata</taxon>
        <taxon>Apicomplexa</taxon>
        <taxon>Aconoidasida</taxon>
        <taxon>Piroplasmida</taxon>
        <taxon>Babesiidae</taxon>
        <taxon>Babesia</taxon>
    </lineage>
</organism>
<dbReference type="AlphaFoldDB" id="A0AAD9GHI3"/>
<protein>
    <submittedName>
        <fullName evidence="1">Uncharacterized protein</fullName>
    </submittedName>
</protein>
<evidence type="ECO:0000313" key="1">
    <source>
        <dbReference type="EMBL" id="KAK1938522.1"/>
    </source>
</evidence>
<proteinExistence type="predicted"/>
<dbReference type="EMBL" id="JAHBMH010000024">
    <property type="protein sequence ID" value="KAK1938522.1"/>
    <property type="molecule type" value="Genomic_DNA"/>
</dbReference>
<dbReference type="Proteomes" id="UP001195914">
    <property type="component" value="Unassembled WGS sequence"/>
</dbReference>
<sequence length="388" mass="44762">MSRIFIKQVPRLVRQRLPHVQTLGAAAVVATLEDLAYLRERDDSVKEVFTHCISRALALLPELRVTGIIRALFAYKRAEITSSNFLEEVSRFLLEECGAGQPFENMFTSCTANDILLLYKAFVVNDFINVRLHALCMNMLQKQTEHMLPSDCCIFFKTHTKCIEASKRNFATDDAERVTLKDALHPPLAREITLRFLRRRDAIPEDITSFVEWLVPGSQYYGLSLDLSEQIASFYRILAQNPPIFNINHIHRLVQSTCLLHAYMPEQYHAVIKHFIVSLLHEAERRSDVHDYQSALTTFYALSSIEFGEFELLQGMLYCIVNNVDQVKDLCKVQDIIRRRIYEKRNLHKTAIAADFTFTIERYPPSIQALKVSTYEMNPHCHAASRNC</sequence>
<reference evidence="1" key="1">
    <citation type="journal article" date="2014" name="Nucleic Acids Res.">
        <title>The evolutionary dynamics of variant antigen genes in Babesia reveal a history of genomic innovation underlying host-parasite interaction.</title>
        <authorList>
            <person name="Jackson A.P."/>
            <person name="Otto T.D."/>
            <person name="Darby A."/>
            <person name="Ramaprasad A."/>
            <person name="Xia D."/>
            <person name="Echaide I.E."/>
            <person name="Farber M."/>
            <person name="Gahlot S."/>
            <person name="Gamble J."/>
            <person name="Gupta D."/>
            <person name="Gupta Y."/>
            <person name="Jackson L."/>
            <person name="Malandrin L."/>
            <person name="Malas T.B."/>
            <person name="Moussa E."/>
            <person name="Nair M."/>
            <person name="Reid A.J."/>
            <person name="Sanders M."/>
            <person name="Sharma J."/>
            <person name="Tracey A."/>
            <person name="Quail M.A."/>
            <person name="Weir W."/>
            <person name="Wastling J.M."/>
            <person name="Hall N."/>
            <person name="Willadsen P."/>
            <person name="Lingelbach K."/>
            <person name="Shiels B."/>
            <person name="Tait A."/>
            <person name="Berriman M."/>
            <person name="Allred D.R."/>
            <person name="Pain A."/>
        </authorList>
    </citation>
    <scope>NUCLEOTIDE SEQUENCE</scope>
    <source>
        <strain evidence="1">1802A</strain>
    </source>
</reference>
<gene>
    <name evidence="1" type="ORF">X943_001999</name>
</gene>
<comment type="caution">
    <text evidence="1">The sequence shown here is derived from an EMBL/GenBank/DDBJ whole genome shotgun (WGS) entry which is preliminary data.</text>
</comment>
<name>A0AAD9GHI3_BABDI</name>
<keyword evidence="2" id="KW-1185">Reference proteome</keyword>
<accession>A0AAD9GHI3</accession>
<evidence type="ECO:0000313" key="2">
    <source>
        <dbReference type="Proteomes" id="UP001195914"/>
    </source>
</evidence>